<keyword evidence="2" id="KW-0732">Signal</keyword>
<dbReference type="PROSITE" id="PS51257">
    <property type="entry name" value="PROKAR_LIPOPROTEIN"/>
    <property type="match status" value="1"/>
</dbReference>
<evidence type="ECO:0000313" key="3">
    <source>
        <dbReference type="EMBL" id="NNJ27416.1"/>
    </source>
</evidence>
<dbReference type="EMBL" id="WTPX01000151">
    <property type="protein sequence ID" value="NNJ27416.1"/>
    <property type="molecule type" value="Genomic_DNA"/>
</dbReference>
<protein>
    <submittedName>
        <fullName evidence="3">Uncharacterized protein</fullName>
    </submittedName>
</protein>
<keyword evidence="4" id="KW-1185">Reference proteome</keyword>
<proteinExistence type="predicted"/>
<evidence type="ECO:0000313" key="4">
    <source>
        <dbReference type="Proteomes" id="UP000609651"/>
    </source>
</evidence>
<accession>A0ABX1VH64</accession>
<organism evidence="3 4">
    <name type="scientific">Alienimonas chondri</name>
    <dbReference type="NCBI Taxonomy" id="2681879"/>
    <lineage>
        <taxon>Bacteria</taxon>
        <taxon>Pseudomonadati</taxon>
        <taxon>Planctomycetota</taxon>
        <taxon>Planctomycetia</taxon>
        <taxon>Planctomycetales</taxon>
        <taxon>Planctomycetaceae</taxon>
        <taxon>Alienimonas</taxon>
    </lineage>
</organism>
<dbReference type="Proteomes" id="UP000609651">
    <property type="component" value="Unassembled WGS sequence"/>
</dbReference>
<feature type="chain" id="PRO_5047347437" evidence="2">
    <location>
        <begin position="23"/>
        <end position="54"/>
    </location>
</feature>
<evidence type="ECO:0000256" key="2">
    <source>
        <dbReference type="SAM" id="SignalP"/>
    </source>
</evidence>
<reference evidence="3 4" key="1">
    <citation type="journal article" date="2020" name="Syst. Appl. Microbiol.">
        <title>Alienimonas chondri sp. nov., a novel planctomycete isolated from the biofilm of the red alga Chondrus crispus.</title>
        <authorList>
            <person name="Vitorino I."/>
            <person name="Albuquerque L."/>
            <person name="Wiegand S."/>
            <person name="Kallscheuer N."/>
            <person name="da Costa M.S."/>
            <person name="Lobo-da-Cunha A."/>
            <person name="Jogler C."/>
            <person name="Lage O.M."/>
        </authorList>
    </citation>
    <scope>NUCLEOTIDE SEQUENCE [LARGE SCALE GENOMIC DNA]</scope>
    <source>
        <strain evidence="3 4">LzC2</strain>
    </source>
</reference>
<name>A0ABX1VH64_9PLAN</name>
<evidence type="ECO:0000256" key="1">
    <source>
        <dbReference type="SAM" id="MobiDB-lite"/>
    </source>
</evidence>
<feature type="signal peptide" evidence="2">
    <location>
        <begin position="1"/>
        <end position="22"/>
    </location>
</feature>
<sequence length="54" mass="5467">MFRRLPAALTLLSLTALPLSLAGCGGPPEGPAPQIENSPESAPVEVTPMAPNDA</sequence>
<comment type="caution">
    <text evidence="3">The sequence shown here is derived from an EMBL/GenBank/DDBJ whole genome shotgun (WGS) entry which is preliminary data.</text>
</comment>
<gene>
    <name evidence="3" type="ORF">LzC2_35180</name>
</gene>
<dbReference type="RefSeq" id="WP_171189319.1">
    <property type="nucleotide sequence ID" value="NZ_WTPX01000151.1"/>
</dbReference>
<feature type="region of interest" description="Disordered" evidence="1">
    <location>
        <begin position="22"/>
        <end position="54"/>
    </location>
</feature>